<dbReference type="SUPFAM" id="SSF46689">
    <property type="entry name" value="Homeodomain-like"/>
    <property type="match status" value="2"/>
</dbReference>
<dbReference type="PANTHER" id="PTHR43280:SF27">
    <property type="entry name" value="TRANSCRIPTIONAL REGULATOR MTLR"/>
    <property type="match status" value="1"/>
</dbReference>
<dbReference type="CDD" id="cd06976">
    <property type="entry name" value="cupin_MtlR-like_N"/>
    <property type="match status" value="1"/>
</dbReference>
<dbReference type="SUPFAM" id="SSF51215">
    <property type="entry name" value="Regulatory protein AraC"/>
    <property type="match status" value="1"/>
</dbReference>
<organism evidence="5 6">
    <name type="scientific">Niastella yeongjuensis</name>
    <dbReference type="NCBI Taxonomy" id="354355"/>
    <lineage>
        <taxon>Bacteria</taxon>
        <taxon>Pseudomonadati</taxon>
        <taxon>Bacteroidota</taxon>
        <taxon>Chitinophagia</taxon>
        <taxon>Chitinophagales</taxon>
        <taxon>Chitinophagaceae</taxon>
        <taxon>Niastella</taxon>
    </lineage>
</organism>
<gene>
    <name evidence="5" type="ORF">A4H97_19880</name>
</gene>
<name>A0A1V9FBW8_9BACT</name>
<evidence type="ECO:0000313" key="5">
    <source>
        <dbReference type="EMBL" id="OQP55858.1"/>
    </source>
</evidence>
<evidence type="ECO:0000256" key="2">
    <source>
        <dbReference type="ARBA" id="ARBA00023125"/>
    </source>
</evidence>
<feature type="domain" description="HTH araC/xylS-type" evidence="4">
    <location>
        <begin position="180"/>
        <end position="278"/>
    </location>
</feature>
<dbReference type="PANTHER" id="PTHR43280">
    <property type="entry name" value="ARAC-FAMILY TRANSCRIPTIONAL REGULATOR"/>
    <property type="match status" value="1"/>
</dbReference>
<dbReference type="PROSITE" id="PS00041">
    <property type="entry name" value="HTH_ARAC_FAMILY_1"/>
    <property type="match status" value="1"/>
</dbReference>
<dbReference type="Proteomes" id="UP000192610">
    <property type="component" value="Unassembled WGS sequence"/>
</dbReference>
<evidence type="ECO:0000256" key="3">
    <source>
        <dbReference type="ARBA" id="ARBA00023163"/>
    </source>
</evidence>
<dbReference type="OrthoDB" id="9787988at2"/>
<dbReference type="InterPro" id="IPR037923">
    <property type="entry name" value="HTH-like"/>
</dbReference>
<dbReference type="STRING" id="354355.SAMN05660816_06571"/>
<keyword evidence="6" id="KW-1185">Reference proteome</keyword>
<dbReference type="GO" id="GO:0043565">
    <property type="term" value="F:sequence-specific DNA binding"/>
    <property type="evidence" value="ECO:0007669"/>
    <property type="project" value="InterPro"/>
</dbReference>
<reference evidence="6" key="1">
    <citation type="submission" date="2016-04" db="EMBL/GenBank/DDBJ databases">
        <authorList>
            <person name="Chen L."/>
            <person name="Zhuang W."/>
            <person name="Wang G."/>
        </authorList>
    </citation>
    <scope>NUCLEOTIDE SEQUENCE [LARGE SCALE GENOMIC DNA]</scope>
    <source>
        <strain evidence="6">17621</strain>
    </source>
</reference>
<dbReference type="InterPro" id="IPR003313">
    <property type="entry name" value="AraC-bd"/>
</dbReference>
<dbReference type="PROSITE" id="PS01124">
    <property type="entry name" value="HTH_ARAC_FAMILY_2"/>
    <property type="match status" value="1"/>
</dbReference>
<dbReference type="GO" id="GO:0003700">
    <property type="term" value="F:DNA-binding transcription factor activity"/>
    <property type="evidence" value="ECO:0007669"/>
    <property type="project" value="InterPro"/>
</dbReference>
<evidence type="ECO:0000259" key="4">
    <source>
        <dbReference type="PROSITE" id="PS01124"/>
    </source>
</evidence>
<dbReference type="Gene3D" id="2.60.120.10">
    <property type="entry name" value="Jelly Rolls"/>
    <property type="match status" value="1"/>
</dbReference>
<protein>
    <recommendedName>
        <fullName evidence="4">HTH araC/xylS-type domain-containing protein</fullName>
    </recommendedName>
</protein>
<dbReference type="EMBL" id="LVXG01000002">
    <property type="protein sequence ID" value="OQP55858.1"/>
    <property type="molecule type" value="Genomic_DNA"/>
</dbReference>
<dbReference type="Pfam" id="PF12833">
    <property type="entry name" value="HTH_18"/>
    <property type="match status" value="1"/>
</dbReference>
<dbReference type="RefSeq" id="WP_081197058.1">
    <property type="nucleotide sequence ID" value="NZ_FOCZ01000022.1"/>
</dbReference>
<comment type="caution">
    <text evidence="5">The sequence shown here is derived from an EMBL/GenBank/DDBJ whole genome shotgun (WGS) entry which is preliminary data.</text>
</comment>
<dbReference type="InterPro" id="IPR018060">
    <property type="entry name" value="HTH_AraC"/>
</dbReference>
<keyword evidence="1" id="KW-0805">Transcription regulation</keyword>
<dbReference type="InterPro" id="IPR009057">
    <property type="entry name" value="Homeodomain-like_sf"/>
</dbReference>
<dbReference type="InterPro" id="IPR018062">
    <property type="entry name" value="HTH_AraC-typ_CS"/>
</dbReference>
<keyword evidence="3" id="KW-0804">Transcription</keyword>
<evidence type="ECO:0000313" key="6">
    <source>
        <dbReference type="Proteomes" id="UP000192610"/>
    </source>
</evidence>
<dbReference type="AlphaFoldDB" id="A0A1V9FBW8"/>
<dbReference type="InterPro" id="IPR014710">
    <property type="entry name" value="RmlC-like_jellyroll"/>
</dbReference>
<accession>A0A1V9FBW8</accession>
<proteinExistence type="predicted"/>
<evidence type="ECO:0000256" key="1">
    <source>
        <dbReference type="ARBA" id="ARBA00023015"/>
    </source>
</evidence>
<dbReference type="SMART" id="SM00342">
    <property type="entry name" value="HTH_ARAC"/>
    <property type="match status" value="1"/>
</dbReference>
<sequence>MKAHVQKLPLSKNSSFIADTFITPYFETPWHYHTEYELVLIIKGQGTRFVGNHISDYKEGNLTFIGPDVPHLFRKENANEEGGSLVIHFREDFLGSTFIQTPEMQKIVALFRRSMMGLNITGQTAQVVREQMYHLLDLQGMDRILLLLSILNILAQSTELEMLSSAEVAGQNSRDNDRLNTVFDYVMTHFRSEIKLEEIAEIVHMSYSGFCRYFKNRTKKNFTHFVNEVRIGYSCKLLLEKDVSVASACYLAGFNNLANFNEQFKKVLKLTPYQFKQKNNVY</sequence>
<keyword evidence="2" id="KW-0238">DNA-binding</keyword>
<dbReference type="Pfam" id="PF02311">
    <property type="entry name" value="AraC_binding"/>
    <property type="match status" value="1"/>
</dbReference>
<dbReference type="Gene3D" id="1.10.10.60">
    <property type="entry name" value="Homeodomain-like"/>
    <property type="match status" value="2"/>
</dbReference>